<name>A0A644XAI9_9ZZZZ</name>
<feature type="compositionally biased region" description="Basic and acidic residues" evidence="1">
    <location>
        <begin position="94"/>
        <end position="116"/>
    </location>
</feature>
<protein>
    <submittedName>
        <fullName evidence="2">Uncharacterized protein</fullName>
    </submittedName>
</protein>
<dbReference type="EMBL" id="VSSQ01002090">
    <property type="protein sequence ID" value="MPM13246.1"/>
    <property type="molecule type" value="Genomic_DNA"/>
</dbReference>
<feature type="region of interest" description="Disordered" evidence="1">
    <location>
        <begin position="1"/>
        <end position="253"/>
    </location>
</feature>
<dbReference type="AlphaFoldDB" id="A0A644XAI9"/>
<feature type="compositionally biased region" description="Basic and acidic residues" evidence="1">
    <location>
        <begin position="32"/>
        <end position="43"/>
    </location>
</feature>
<comment type="caution">
    <text evidence="2">The sequence shown here is derived from an EMBL/GenBank/DDBJ whole genome shotgun (WGS) entry which is preliminary data.</text>
</comment>
<feature type="compositionally biased region" description="Basic and acidic residues" evidence="1">
    <location>
        <begin position="78"/>
        <end position="87"/>
    </location>
</feature>
<evidence type="ECO:0000256" key="1">
    <source>
        <dbReference type="SAM" id="MobiDB-lite"/>
    </source>
</evidence>
<organism evidence="2">
    <name type="scientific">bioreactor metagenome</name>
    <dbReference type="NCBI Taxonomy" id="1076179"/>
    <lineage>
        <taxon>unclassified sequences</taxon>
        <taxon>metagenomes</taxon>
        <taxon>ecological metagenomes</taxon>
    </lineage>
</organism>
<evidence type="ECO:0000313" key="2">
    <source>
        <dbReference type="EMBL" id="MPM13246.1"/>
    </source>
</evidence>
<accession>A0A644XAI9</accession>
<gene>
    <name evidence="2" type="ORF">SDC9_59602</name>
</gene>
<sequence>MKKSEGKTFVHFVHWKKEENAKNPFRITWGVSEKENGQAEGSEKNAGSPADPQQGCRRDHGPQTVRDSAEDEPPCGRAGEHPGHERPGGQYGPEAREDGREAQDGHGVCEGEEKGGKIVCRPRGSPGRLSFRGGSGAVEESPKAEIEQEEPPSGPERPVPFQEKGRQGGQPESRCQTVKTVCGRRAQTREKAGAESSIEGAPDAQDADGAYGSRDGKTQYRSPEEQQDLARNSHGRSGRGDSGRSLGVDRTTDVLVAVTPGHPFSLSEISSSR</sequence>
<proteinExistence type="predicted"/>
<feature type="compositionally biased region" description="Basic and acidic residues" evidence="1">
    <location>
        <begin position="214"/>
        <end position="224"/>
    </location>
</feature>
<reference evidence="2" key="1">
    <citation type="submission" date="2019-08" db="EMBL/GenBank/DDBJ databases">
        <authorList>
            <person name="Kucharzyk K."/>
            <person name="Murdoch R.W."/>
            <person name="Higgins S."/>
            <person name="Loffler F."/>
        </authorList>
    </citation>
    <scope>NUCLEOTIDE SEQUENCE</scope>
</reference>